<keyword evidence="1" id="KW-0472">Membrane</keyword>
<keyword evidence="4" id="KW-1185">Reference proteome</keyword>
<gene>
    <name evidence="3" type="ORF">L1F29_25465</name>
</gene>
<evidence type="ECO:0000256" key="1">
    <source>
        <dbReference type="SAM" id="Phobius"/>
    </source>
</evidence>
<evidence type="ECO:0000313" key="3">
    <source>
        <dbReference type="EMBL" id="UVI28761.1"/>
    </source>
</evidence>
<feature type="transmembrane region" description="Helical" evidence="1">
    <location>
        <begin position="20"/>
        <end position="41"/>
    </location>
</feature>
<keyword evidence="1" id="KW-1133">Transmembrane helix</keyword>
<dbReference type="Proteomes" id="UP001057877">
    <property type="component" value="Chromosome"/>
</dbReference>
<sequence length="160" mass="18378">MEHEQLTSRIDEKALRAWRLSGWISTGIYALIVLALLIVTIKFDWPIWIPAAALALACLGAYLEINLIPRLRYKQWRYAVTEHEIELHHGIYFRKRTLIPMIRIQHVDSKQGPILRAFGLATVTFSTAAGSHQIPALTEIRADEVRRQIARLARISDEEI</sequence>
<feature type="transmembrane region" description="Helical" evidence="1">
    <location>
        <begin position="47"/>
        <end position="68"/>
    </location>
</feature>
<proteinExistence type="predicted"/>
<accession>A0ABY5S4E2</accession>
<dbReference type="PANTHER" id="PTHR34473:SF2">
    <property type="entry name" value="UPF0699 TRANSMEMBRANE PROTEIN YDBT"/>
    <property type="match status" value="1"/>
</dbReference>
<evidence type="ECO:0000313" key="4">
    <source>
        <dbReference type="Proteomes" id="UP001057877"/>
    </source>
</evidence>
<feature type="domain" description="YdbS-like PH" evidence="2">
    <location>
        <begin position="73"/>
        <end position="149"/>
    </location>
</feature>
<protein>
    <submittedName>
        <fullName evidence="3">PH domain-containing protein</fullName>
    </submittedName>
</protein>
<organism evidence="3 4">
    <name type="scientific">Paenibacillus spongiae</name>
    <dbReference type="NCBI Taxonomy" id="2909671"/>
    <lineage>
        <taxon>Bacteria</taxon>
        <taxon>Bacillati</taxon>
        <taxon>Bacillota</taxon>
        <taxon>Bacilli</taxon>
        <taxon>Bacillales</taxon>
        <taxon>Paenibacillaceae</taxon>
        <taxon>Paenibacillus</taxon>
    </lineage>
</organism>
<dbReference type="InterPro" id="IPR005182">
    <property type="entry name" value="YdbS-like_PH"/>
</dbReference>
<name>A0ABY5S4E2_9BACL</name>
<reference evidence="3" key="1">
    <citation type="submission" date="2022-01" db="EMBL/GenBank/DDBJ databases">
        <title>Paenibacillus spongiae sp. nov., isolated from marine sponge.</title>
        <authorList>
            <person name="Li Z."/>
            <person name="Zhang M."/>
        </authorList>
    </citation>
    <scope>NUCLEOTIDE SEQUENCE</scope>
    <source>
        <strain evidence="3">PHS-Z3</strain>
    </source>
</reference>
<evidence type="ECO:0000259" key="2">
    <source>
        <dbReference type="Pfam" id="PF03703"/>
    </source>
</evidence>
<dbReference type="Pfam" id="PF03703">
    <property type="entry name" value="bPH_2"/>
    <property type="match status" value="1"/>
</dbReference>
<dbReference type="PANTHER" id="PTHR34473">
    <property type="entry name" value="UPF0699 TRANSMEMBRANE PROTEIN YDBS"/>
    <property type="match status" value="1"/>
</dbReference>
<keyword evidence="1" id="KW-0812">Transmembrane</keyword>
<dbReference type="RefSeq" id="WP_258384849.1">
    <property type="nucleotide sequence ID" value="NZ_CP091430.1"/>
</dbReference>
<dbReference type="EMBL" id="CP091430">
    <property type="protein sequence ID" value="UVI28761.1"/>
    <property type="molecule type" value="Genomic_DNA"/>
</dbReference>